<protein>
    <submittedName>
        <fullName evidence="1">Uncharacterized protein</fullName>
    </submittedName>
</protein>
<proteinExistence type="predicted"/>
<dbReference type="Pfam" id="PF09900">
    <property type="entry name" value="DUF2127"/>
    <property type="match status" value="1"/>
</dbReference>
<dbReference type="Proteomes" id="UP000000582">
    <property type="component" value="Chromosome"/>
</dbReference>
<name>Q8NSE7_CORGL</name>
<dbReference type="eggNOG" id="COG4331">
    <property type="taxonomic scope" value="Bacteria"/>
</dbReference>
<dbReference type="InterPro" id="IPR021125">
    <property type="entry name" value="DUF2127"/>
</dbReference>
<reference evidence="2" key="1">
    <citation type="journal article" date="2003" name="Appl. Microbiol. Biotechnol.">
        <title>The Corynebacterium glutamicum genome: features and impacts on biotechnological processes.</title>
        <authorList>
            <person name="Ikeda M."/>
            <person name="Nakagawa S."/>
        </authorList>
    </citation>
    <scope>NUCLEOTIDE SEQUENCE [LARGE SCALE GENOMIC DNA]</scope>
    <source>
        <strain evidence="2">ATCC 13032 / DSM 20300 / BCRC 11384 / JCM 1318 / LMG 3730 / NCIMB 10025</strain>
    </source>
</reference>
<organism evidence="1 2">
    <name type="scientific">Corynebacterium glutamicum (strain ATCC 13032 / DSM 20300 / JCM 1318 / BCRC 11384 / CCUG 27702 / LMG 3730 / NBRC 12168 / NCIMB 10025 / NRRL B-2784 / 534)</name>
    <dbReference type="NCBI Taxonomy" id="196627"/>
    <lineage>
        <taxon>Bacteria</taxon>
        <taxon>Bacillati</taxon>
        <taxon>Actinomycetota</taxon>
        <taxon>Actinomycetes</taxon>
        <taxon>Mycobacteriales</taxon>
        <taxon>Corynebacteriaceae</taxon>
        <taxon>Corynebacterium</taxon>
    </lineage>
</organism>
<sequence>MPCSTKLPAPVHIVGLAGLNWDRCSRSGAERMATAKVRDRWQQLFWGGIKLKGLNGLFELIGGVLLLLVDPESLHHWTVLLTQNELNEDPDNGIATFLGHSSESLTSHATLFSARYLLTHGLAKVVLLVAVLKTNCGHTRG</sequence>
<evidence type="ECO:0000313" key="2">
    <source>
        <dbReference type="Proteomes" id="UP000000582"/>
    </source>
</evidence>
<dbReference type="STRING" id="196627.cg0836"/>
<dbReference type="HOGENOM" id="CLU_1822139_0_0_11"/>
<dbReference type="KEGG" id="cgl:Cgl0728"/>
<dbReference type="BioCyc" id="CORYNE:G18NG-10291-MONOMER"/>
<evidence type="ECO:0000313" key="1">
    <source>
        <dbReference type="EMBL" id="BAB98122.1"/>
    </source>
</evidence>
<dbReference type="AlphaFoldDB" id="Q8NSE7"/>
<accession>Q8NSE7</accession>
<dbReference type="EMBL" id="BA000036">
    <property type="protein sequence ID" value="BAB98122.1"/>
    <property type="molecule type" value="Genomic_DNA"/>
</dbReference>
<gene>
    <name evidence="1" type="ordered locus">Cgl0728</name>
</gene>
<keyword evidence="2" id="KW-1185">Reference proteome</keyword>